<feature type="domain" description="SHSP" evidence="3">
    <location>
        <begin position="43"/>
        <end position="157"/>
    </location>
</feature>
<sequence length="158" mass="18332">MRTFTAFTGITPENSRYRHTDHLFDLQRRRLYGDRTIDGDYELTVPGANITEVDEETRGGYLIELAAPGYEKEDFDVSVHNDVMTIKGELHQDRVRGHESFHRREHNYHTFTRSFTLPDSVDEDNITANYKNGILHVFVPVLKPVEKTRTPRRIDVGA</sequence>
<dbReference type="InterPro" id="IPR031107">
    <property type="entry name" value="Small_HSP"/>
</dbReference>
<dbReference type="SUPFAM" id="SSF49764">
    <property type="entry name" value="HSP20-like chaperones"/>
    <property type="match status" value="1"/>
</dbReference>
<dbReference type="Proteomes" id="UP000837803">
    <property type="component" value="Unassembled WGS sequence"/>
</dbReference>
<evidence type="ECO:0000313" key="4">
    <source>
        <dbReference type="EMBL" id="CAH1002153.1"/>
    </source>
</evidence>
<proteinExistence type="inferred from homology"/>
<dbReference type="PROSITE" id="PS01031">
    <property type="entry name" value="SHSP"/>
    <property type="match status" value="1"/>
</dbReference>
<dbReference type="InterPro" id="IPR002068">
    <property type="entry name" value="A-crystallin/Hsp20_dom"/>
</dbReference>
<dbReference type="Gene3D" id="2.60.40.790">
    <property type="match status" value="1"/>
</dbReference>
<accession>A0ABN8F5E1</accession>
<comment type="caution">
    <text evidence="4">The sequence shown here is derived from an EMBL/GenBank/DDBJ whole genome shotgun (WGS) entry which is preliminary data.</text>
</comment>
<protein>
    <submittedName>
        <fullName evidence="4">Spore protein SP21</fullName>
    </submittedName>
</protein>
<dbReference type="CDD" id="cd06464">
    <property type="entry name" value="ACD_sHsps-like"/>
    <property type="match status" value="1"/>
</dbReference>
<dbReference type="InterPro" id="IPR008978">
    <property type="entry name" value="HSP20-like_chaperone"/>
</dbReference>
<gene>
    <name evidence="4" type="primary">hspA</name>
    <name evidence="4" type="ORF">LEM8419_03070</name>
</gene>
<dbReference type="Pfam" id="PF00011">
    <property type="entry name" value="HSP20"/>
    <property type="match status" value="1"/>
</dbReference>
<comment type="similarity">
    <text evidence="1 2">Belongs to the small heat shock protein (HSP20) family.</text>
</comment>
<evidence type="ECO:0000256" key="1">
    <source>
        <dbReference type="PROSITE-ProRule" id="PRU00285"/>
    </source>
</evidence>
<evidence type="ECO:0000313" key="5">
    <source>
        <dbReference type="Proteomes" id="UP000837803"/>
    </source>
</evidence>
<organism evidence="4 5">
    <name type="scientific">Neolewinella maritima</name>
    <dbReference type="NCBI Taxonomy" id="1383882"/>
    <lineage>
        <taxon>Bacteria</taxon>
        <taxon>Pseudomonadati</taxon>
        <taxon>Bacteroidota</taxon>
        <taxon>Saprospiria</taxon>
        <taxon>Saprospirales</taxon>
        <taxon>Lewinellaceae</taxon>
        <taxon>Neolewinella</taxon>
    </lineage>
</organism>
<dbReference type="RefSeq" id="WP_238752010.1">
    <property type="nucleotide sequence ID" value="NZ_CAKLPZ010000004.1"/>
</dbReference>
<reference evidence="4" key="1">
    <citation type="submission" date="2021-12" db="EMBL/GenBank/DDBJ databases">
        <authorList>
            <person name="Rodrigo-Torres L."/>
            <person name="Arahal R. D."/>
            <person name="Lucena T."/>
        </authorList>
    </citation>
    <scope>NUCLEOTIDE SEQUENCE</scope>
    <source>
        <strain evidence="4">CECT 8419</strain>
    </source>
</reference>
<name>A0ABN8F5E1_9BACT</name>
<dbReference type="EMBL" id="CAKLPZ010000004">
    <property type="protein sequence ID" value="CAH1002153.1"/>
    <property type="molecule type" value="Genomic_DNA"/>
</dbReference>
<evidence type="ECO:0000256" key="2">
    <source>
        <dbReference type="RuleBase" id="RU003616"/>
    </source>
</evidence>
<dbReference type="PANTHER" id="PTHR11527">
    <property type="entry name" value="HEAT-SHOCK PROTEIN 20 FAMILY MEMBER"/>
    <property type="match status" value="1"/>
</dbReference>
<evidence type="ECO:0000259" key="3">
    <source>
        <dbReference type="PROSITE" id="PS01031"/>
    </source>
</evidence>
<keyword evidence="5" id="KW-1185">Reference proteome</keyword>